<keyword evidence="7" id="KW-1185">Reference proteome</keyword>
<proteinExistence type="predicted"/>
<keyword evidence="3" id="KW-1133">Transmembrane helix</keyword>
<evidence type="ECO:0000256" key="1">
    <source>
        <dbReference type="SAM" id="Coils"/>
    </source>
</evidence>
<organism evidence="6 7">
    <name type="scientific">Paenibacillus wenxiniae</name>
    <dbReference type="NCBI Taxonomy" id="1636843"/>
    <lineage>
        <taxon>Bacteria</taxon>
        <taxon>Bacillati</taxon>
        <taxon>Bacillota</taxon>
        <taxon>Bacilli</taxon>
        <taxon>Bacillales</taxon>
        <taxon>Paenibacillaceae</taxon>
        <taxon>Paenibacillus</taxon>
    </lineage>
</organism>
<evidence type="ECO:0000313" key="7">
    <source>
        <dbReference type="Proteomes" id="UP001597233"/>
    </source>
</evidence>
<comment type="caution">
    <text evidence="6">The sequence shown here is derived from an EMBL/GenBank/DDBJ whole genome shotgun (WGS) entry which is preliminary data.</text>
</comment>
<evidence type="ECO:0000259" key="5">
    <source>
        <dbReference type="Pfam" id="PF04536"/>
    </source>
</evidence>
<feature type="compositionally biased region" description="Basic and acidic residues" evidence="2">
    <location>
        <begin position="667"/>
        <end position="688"/>
    </location>
</feature>
<dbReference type="InterPro" id="IPR007621">
    <property type="entry name" value="TPM_dom"/>
</dbReference>
<keyword evidence="4" id="KW-0732">Signal</keyword>
<keyword evidence="3" id="KW-0472">Membrane</keyword>
<feature type="domain" description="TPM" evidence="5">
    <location>
        <begin position="40"/>
        <end position="157"/>
    </location>
</feature>
<evidence type="ECO:0000256" key="4">
    <source>
        <dbReference type="SAM" id="SignalP"/>
    </source>
</evidence>
<protein>
    <submittedName>
        <fullName evidence="6">TPM domain-containing protein</fullName>
    </submittedName>
</protein>
<gene>
    <name evidence="6" type="ORF">ACFSC9_17070</name>
</gene>
<evidence type="ECO:0000256" key="2">
    <source>
        <dbReference type="SAM" id="MobiDB-lite"/>
    </source>
</evidence>
<dbReference type="Proteomes" id="UP001597233">
    <property type="component" value="Unassembled WGS sequence"/>
</dbReference>
<dbReference type="Gene3D" id="3.10.310.50">
    <property type="match status" value="1"/>
</dbReference>
<feature type="signal peptide" evidence="4">
    <location>
        <begin position="1"/>
        <end position="32"/>
    </location>
</feature>
<feature type="transmembrane region" description="Helical" evidence="3">
    <location>
        <begin position="202"/>
        <end position="223"/>
    </location>
</feature>
<dbReference type="EMBL" id="JBHUEH010000023">
    <property type="protein sequence ID" value="MFD1887207.1"/>
    <property type="molecule type" value="Genomic_DNA"/>
</dbReference>
<dbReference type="RefSeq" id="WP_347325300.1">
    <property type="nucleotide sequence ID" value="NZ_JBCGUH010000005.1"/>
</dbReference>
<keyword evidence="1" id="KW-0175">Coiled coil</keyword>
<feature type="coiled-coil region" evidence="1">
    <location>
        <begin position="440"/>
        <end position="518"/>
    </location>
</feature>
<dbReference type="Pfam" id="PF04536">
    <property type="entry name" value="TPM_phosphatase"/>
    <property type="match status" value="1"/>
</dbReference>
<feature type="region of interest" description="Disordered" evidence="2">
    <location>
        <begin position="657"/>
        <end position="688"/>
    </location>
</feature>
<sequence length="688" mass="77818">MERLFRFVYRIILCLLIASAVLPAIVSDGASASPYFKQHVKDDAGLFTDKDLGRMNRALANHHYKLYVITASGYTEEAGMKLVDQLYDEFGLGSNELLLLITTNPNFVHMAFKNDELAARITASRAGSVRGVTDTQFVPYAKNGDVAGGVIAISEYINGLGPVSGEDVQAADAEEGTLSPATSDIAQLTGQQSENLHYKRQLVLQIGAAVLILLLLATGAFLLRQLSTRRKLLRRRTAIQRRINKIEHRLAVLLESDALNADILASGGSKDKSMLQSQLRQESEQQLAHTEQCRSTVRTIRLPLLSLSRARLELGRLEHDLLLVEEQLVPLEQQHALLHGTVPAEVLATVNPSSTIAAETNKLAEDEGQQQLTALYPDAAYDLDWLANELEAQIAHEGLYTGGEENPLALLERARTDQQRMRKLQTRGDRDGALAAKRTLDRHIQQAQRLLQDMLRFREQAMHVSEEAERTIEEYESLSDWHAREWARLEGHYAVHHLHEQQERYDDMKHLLQRIERLCPQIAHNLLGKTPHYGRAYEDSLQISAAIQRLQEQRLALLSYPEELDLRKKLDMERWEALSSHHRDIASRLSELPLDHLQVEPVQEQSFQSLEQARLLLLEEPIDLHAAEQALEVIEQHLELLIRQFETVDATMRLDEHNEDVSSMDSGEQKIDEDVGKLHTDRKLNDAE</sequence>
<name>A0ABW4RM31_9BACL</name>
<evidence type="ECO:0000313" key="6">
    <source>
        <dbReference type="EMBL" id="MFD1887207.1"/>
    </source>
</evidence>
<evidence type="ECO:0000256" key="3">
    <source>
        <dbReference type="SAM" id="Phobius"/>
    </source>
</evidence>
<reference evidence="7" key="1">
    <citation type="journal article" date="2019" name="Int. J. Syst. Evol. Microbiol.">
        <title>The Global Catalogue of Microorganisms (GCM) 10K type strain sequencing project: providing services to taxonomists for standard genome sequencing and annotation.</title>
        <authorList>
            <consortium name="The Broad Institute Genomics Platform"/>
            <consortium name="The Broad Institute Genome Sequencing Center for Infectious Disease"/>
            <person name="Wu L."/>
            <person name="Ma J."/>
        </authorList>
    </citation>
    <scope>NUCLEOTIDE SEQUENCE [LARGE SCALE GENOMIC DNA]</scope>
    <source>
        <strain evidence="7">CCUG 54950</strain>
    </source>
</reference>
<feature type="chain" id="PRO_5046322696" evidence="4">
    <location>
        <begin position="33"/>
        <end position="688"/>
    </location>
</feature>
<accession>A0ABW4RM31</accession>
<keyword evidence="3" id="KW-0812">Transmembrane</keyword>